<dbReference type="PANTHER" id="PTHR37872:SF1">
    <property type="entry name" value="PROTEIN FREY 1"/>
    <property type="match status" value="1"/>
</dbReference>
<evidence type="ECO:0000313" key="3">
    <source>
        <dbReference type="Proteomes" id="UP000028990"/>
    </source>
</evidence>
<proteinExistence type="predicted"/>
<dbReference type="InterPro" id="IPR031748">
    <property type="entry name" value="Frey"/>
</dbReference>
<organism evidence="2 3">
    <name type="scientific">Fukomys damarensis</name>
    <name type="common">Damaraland mole rat</name>
    <name type="synonym">Cryptomys damarensis</name>
    <dbReference type="NCBI Taxonomy" id="885580"/>
    <lineage>
        <taxon>Eukaryota</taxon>
        <taxon>Metazoa</taxon>
        <taxon>Chordata</taxon>
        <taxon>Craniata</taxon>
        <taxon>Vertebrata</taxon>
        <taxon>Euteleostomi</taxon>
        <taxon>Mammalia</taxon>
        <taxon>Eutheria</taxon>
        <taxon>Euarchontoglires</taxon>
        <taxon>Glires</taxon>
        <taxon>Rodentia</taxon>
        <taxon>Hystricomorpha</taxon>
        <taxon>Bathyergidae</taxon>
        <taxon>Fukomys</taxon>
    </lineage>
</organism>
<evidence type="ECO:0000256" key="1">
    <source>
        <dbReference type="SAM" id="MobiDB-lite"/>
    </source>
</evidence>
<feature type="region of interest" description="Disordered" evidence="1">
    <location>
        <begin position="61"/>
        <end position="86"/>
    </location>
</feature>
<evidence type="ECO:0000313" key="2">
    <source>
        <dbReference type="EMBL" id="KFO19875.1"/>
    </source>
</evidence>
<reference evidence="2 3" key="1">
    <citation type="submission" date="2013-11" db="EMBL/GenBank/DDBJ databases">
        <title>The Damaraland mole rat (Fukomys damarensis) genome and evolution of African mole rats.</title>
        <authorList>
            <person name="Gladyshev V.N."/>
            <person name="Fang X."/>
        </authorList>
    </citation>
    <scope>NUCLEOTIDE SEQUENCE [LARGE SCALE GENOMIC DNA]</scope>
    <source>
        <tissue evidence="2">Liver</tissue>
    </source>
</reference>
<gene>
    <name evidence="2" type="ORF">H920_18712</name>
</gene>
<keyword evidence="3" id="KW-1185">Reference proteome</keyword>
<dbReference type="AlphaFoldDB" id="A0A091CR84"/>
<dbReference type="OrthoDB" id="9908355at2759"/>
<dbReference type="GO" id="GO:0005789">
    <property type="term" value="C:endoplasmic reticulum membrane"/>
    <property type="evidence" value="ECO:0007669"/>
    <property type="project" value="TreeGrafter"/>
</dbReference>
<dbReference type="EMBL" id="KN124869">
    <property type="protein sequence ID" value="KFO19875.1"/>
    <property type="molecule type" value="Genomic_DNA"/>
</dbReference>
<sequence length="96" mass="10867">MVPTMLGALNPSAGLSLFLLYLTLAVRVLNPQPLRPILEELPASLELLQPSSDLVDDYGIRPRHPRLRGPRPFLSQAQQRKRDGPDMAEYYYDAHQ</sequence>
<dbReference type="Pfam" id="PF15878">
    <property type="entry name" value="Frey"/>
    <property type="match status" value="1"/>
</dbReference>
<dbReference type="GO" id="GO:0035036">
    <property type="term" value="P:sperm-egg recognition"/>
    <property type="evidence" value="ECO:0007669"/>
    <property type="project" value="TreeGrafter"/>
</dbReference>
<dbReference type="PANTHER" id="PTHR37872">
    <property type="entry name" value="SIMILAR TO RIKEN CDNA 1700029I15"/>
    <property type="match status" value="1"/>
</dbReference>
<protein>
    <submittedName>
        <fullName evidence="2">Uncharacterized protein</fullName>
    </submittedName>
</protein>
<dbReference type="eggNOG" id="ENOG502SCAR">
    <property type="taxonomic scope" value="Eukaryota"/>
</dbReference>
<dbReference type="OMA" id="IRPKHPW"/>
<name>A0A091CR84_FUKDA</name>
<accession>A0A091CR84</accession>
<dbReference type="Proteomes" id="UP000028990">
    <property type="component" value="Unassembled WGS sequence"/>
</dbReference>
<dbReference type="GO" id="GO:0007342">
    <property type="term" value="P:fusion of sperm to egg plasma membrane involved in single fertilization"/>
    <property type="evidence" value="ECO:0007669"/>
    <property type="project" value="TreeGrafter"/>
</dbReference>